<dbReference type="OrthoDB" id="8004268at2"/>
<keyword evidence="2" id="KW-1185">Reference proteome</keyword>
<evidence type="ECO:0000313" key="2">
    <source>
        <dbReference type="Proteomes" id="UP000290759"/>
    </source>
</evidence>
<dbReference type="Proteomes" id="UP000290759">
    <property type="component" value="Unassembled WGS sequence"/>
</dbReference>
<dbReference type="AlphaFoldDB" id="A0A4V1RUJ4"/>
<reference evidence="1 2" key="1">
    <citation type="submission" date="2018-12" db="EMBL/GenBank/DDBJ databases">
        <authorList>
            <person name="Grouzdev D.S."/>
            <person name="Krutkina M.S."/>
        </authorList>
    </citation>
    <scope>NUCLEOTIDE SEQUENCE [LARGE SCALE GENOMIC DNA]</scope>
    <source>
        <strain evidence="1 2">RmlP026</strain>
    </source>
</reference>
<name>A0A4V1RUJ4_9HYPH</name>
<dbReference type="EMBL" id="QYBB01000014">
    <property type="protein sequence ID" value="RYC31364.1"/>
    <property type="molecule type" value="Genomic_DNA"/>
</dbReference>
<organism evidence="1 2">
    <name type="scientific">Lichenibacterium minor</name>
    <dbReference type="NCBI Taxonomy" id="2316528"/>
    <lineage>
        <taxon>Bacteria</taxon>
        <taxon>Pseudomonadati</taxon>
        <taxon>Pseudomonadota</taxon>
        <taxon>Alphaproteobacteria</taxon>
        <taxon>Hyphomicrobiales</taxon>
        <taxon>Lichenihabitantaceae</taxon>
        <taxon>Lichenibacterium</taxon>
    </lineage>
</organism>
<sequence length="107" mass="11670">MLERRSFLRGLASLPLIGGSIALIGAPTKAAVPVTRPMLVEYADWLLFEHHMVKHEIYDRPTTDTRYADLPLFDTRRSWGDLVNTAPSTRAAVILSAAGVPLVGGQA</sequence>
<evidence type="ECO:0000313" key="1">
    <source>
        <dbReference type="EMBL" id="RYC31364.1"/>
    </source>
</evidence>
<accession>A0A4V1RUJ4</accession>
<dbReference type="RefSeq" id="WP_129227323.1">
    <property type="nucleotide sequence ID" value="NZ_QYBB01000014.1"/>
</dbReference>
<gene>
    <name evidence="1" type="ORF">D3273_13320</name>
</gene>
<comment type="caution">
    <text evidence="1">The sequence shown here is derived from an EMBL/GenBank/DDBJ whole genome shotgun (WGS) entry which is preliminary data.</text>
</comment>
<proteinExistence type="predicted"/>
<protein>
    <submittedName>
        <fullName evidence="1">Uncharacterized protein</fullName>
    </submittedName>
</protein>
<reference evidence="1 2" key="2">
    <citation type="submission" date="2019-02" db="EMBL/GenBank/DDBJ databases">
        <title>'Lichenibacterium ramalinii' gen. nov. sp. nov., 'Lichenibacterium minor' gen. nov. sp. nov.</title>
        <authorList>
            <person name="Pankratov T."/>
        </authorList>
    </citation>
    <scope>NUCLEOTIDE SEQUENCE [LARGE SCALE GENOMIC DNA]</scope>
    <source>
        <strain evidence="1 2">RmlP026</strain>
    </source>
</reference>